<dbReference type="SUPFAM" id="SSF82199">
    <property type="entry name" value="SET domain"/>
    <property type="match status" value="1"/>
</dbReference>
<evidence type="ECO:0000256" key="4">
    <source>
        <dbReference type="ARBA" id="ARBA00042380"/>
    </source>
</evidence>
<gene>
    <name evidence="8" type="ORF">CANTADRAFT_24854</name>
</gene>
<dbReference type="OrthoDB" id="438641at2759"/>
<dbReference type="Pfam" id="PF00856">
    <property type="entry name" value="SET"/>
    <property type="match status" value="1"/>
</dbReference>
<evidence type="ECO:0000313" key="8">
    <source>
        <dbReference type="EMBL" id="ODV82267.1"/>
    </source>
</evidence>
<keyword evidence="2" id="KW-0808">Transferase</keyword>
<dbReference type="Proteomes" id="UP000094285">
    <property type="component" value="Unassembled WGS sequence"/>
</dbReference>
<dbReference type="PANTHER" id="PTHR46402:SF2">
    <property type="entry name" value="HISTONE-LYSINE N-TRIMETHYLTRANSFERASE SMYD5"/>
    <property type="match status" value="1"/>
</dbReference>
<dbReference type="RefSeq" id="XP_020067389.1">
    <property type="nucleotide sequence ID" value="XM_020207239.1"/>
</dbReference>
<dbReference type="CDD" id="cd20071">
    <property type="entry name" value="SET_SMYD"/>
    <property type="match status" value="1"/>
</dbReference>
<evidence type="ECO:0000256" key="5">
    <source>
        <dbReference type="ARBA" id="ARBA00044528"/>
    </source>
</evidence>
<feature type="domain" description="SET" evidence="7">
    <location>
        <begin position="148"/>
        <end position="423"/>
    </location>
</feature>
<keyword evidence="1" id="KW-0489">Methyltransferase</keyword>
<organism evidence="8 9">
    <name type="scientific">Suhomyces tanzawaensis NRRL Y-17324</name>
    <dbReference type="NCBI Taxonomy" id="984487"/>
    <lineage>
        <taxon>Eukaryota</taxon>
        <taxon>Fungi</taxon>
        <taxon>Dikarya</taxon>
        <taxon>Ascomycota</taxon>
        <taxon>Saccharomycotina</taxon>
        <taxon>Pichiomycetes</taxon>
        <taxon>Debaryomycetaceae</taxon>
        <taxon>Suhomyces</taxon>
    </lineage>
</organism>
<dbReference type="InterPro" id="IPR046341">
    <property type="entry name" value="SET_dom_sf"/>
</dbReference>
<dbReference type="PANTHER" id="PTHR46402">
    <property type="entry name" value="SET AND MYND DOMAIN-CONTAINING PROTEIN 5"/>
    <property type="match status" value="1"/>
</dbReference>
<evidence type="ECO:0000313" key="9">
    <source>
        <dbReference type="Proteomes" id="UP000094285"/>
    </source>
</evidence>
<dbReference type="Gene3D" id="6.10.140.2220">
    <property type="match status" value="1"/>
</dbReference>
<dbReference type="GO" id="GO:0032259">
    <property type="term" value="P:methylation"/>
    <property type="evidence" value="ECO:0007669"/>
    <property type="project" value="UniProtKB-KW"/>
</dbReference>
<evidence type="ECO:0000256" key="3">
    <source>
        <dbReference type="ARBA" id="ARBA00022691"/>
    </source>
</evidence>
<dbReference type="Gene3D" id="1.10.220.160">
    <property type="match status" value="1"/>
</dbReference>
<dbReference type="GO" id="GO:0045814">
    <property type="term" value="P:negative regulation of gene expression, epigenetic"/>
    <property type="evidence" value="ECO:0007669"/>
    <property type="project" value="TreeGrafter"/>
</dbReference>
<dbReference type="GO" id="GO:0042799">
    <property type="term" value="F:histone H4K20 methyltransferase activity"/>
    <property type="evidence" value="ECO:0007669"/>
    <property type="project" value="TreeGrafter"/>
</dbReference>
<dbReference type="InterPro" id="IPR001214">
    <property type="entry name" value="SET_dom"/>
</dbReference>
<dbReference type="EMBL" id="KV453909">
    <property type="protein sequence ID" value="ODV82267.1"/>
    <property type="molecule type" value="Genomic_DNA"/>
</dbReference>
<comment type="catalytic activity">
    <reaction evidence="6">
        <text>L-lysyl-[histone] + S-adenosyl-L-methionine = N(6)-methyl-L-lysyl-[histone] + S-adenosyl-L-homocysteine + H(+)</text>
        <dbReference type="Rhea" id="RHEA:10024"/>
        <dbReference type="Rhea" id="RHEA-COMP:9845"/>
        <dbReference type="Rhea" id="RHEA-COMP:9846"/>
        <dbReference type="ChEBI" id="CHEBI:15378"/>
        <dbReference type="ChEBI" id="CHEBI:29969"/>
        <dbReference type="ChEBI" id="CHEBI:57856"/>
        <dbReference type="ChEBI" id="CHEBI:59789"/>
        <dbReference type="ChEBI" id="CHEBI:61929"/>
    </reaction>
    <physiologicalReaction direction="left-to-right" evidence="6">
        <dbReference type="Rhea" id="RHEA:10025"/>
    </physiologicalReaction>
</comment>
<proteinExistence type="predicted"/>
<protein>
    <recommendedName>
        <fullName evidence="5">Histone-lysine N-methyltransferase SET5</fullName>
    </recommendedName>
    <alternativeName>
        <fullName evidence="4">SET domain-containing protein 5</fullName>
    </alternativeName>
</protein>
<keyword evidence="9" id="KW-1185">Reference proteome</keyword>
<name>A0A1E4SS74_9ASCO</name>
<accession>A0A1E4SS74</accession>
<dbReference type="SMART" id="SM00317">
    <property type="entry name" value="SET"/>
    <property type="match status" value="1"/>
</dbReference>
<keyword evidence="3" id="KW-0949">S-adenosyl-L-methionine</keyword>
<evidence type="ECO:0000256" key="1">
    <source>
        <dbReference type="ARBA" id="ARBA00022603"/>
    </source>
</evidence>
<dbReference type="PROSITE" id="PS50280">
    <property type="entry name" value="SET"/>
    <property type="match status" value="1"/>
</dbReference>
<dbReference type="GeneID" id="30981376"/>
<reference evidence="9" key="1">
    <citation type="submission" date="2016-05" db="EMBL/GenBank/DDBJ databases">
        <title>Comparative genomics of biotechnologically important yeasts.</title>
        <authorList>
            <consortium name="DOE Joint Genome Institute"/>
            <person name="Riley R."/>
            <person name="Haridas S."/>
            <person name="Wolfe K.H."/>
            <person name="Lopes M.R."/>
            <person name="Hittinger C.T."/>
            <person name="Goker M."/>
            <person name="Salamov A."/>
            <person name="Wisecaver J."/>
            <person name="Long T.M."/>
            <person name="Aerts A.L."/>
            <person name="Barry K."/>
            <person name="Choi C."/>
            <person name="Clum A."/>
            <person name="Coughlan A.Y."/>
            <person name="Deshpande S."/>
            <person name="Douglass A.P."/>
            <person name="Hanson S.J."/>
            <person name="Klenk H.-P."/>
            <person name="Labutti K."/>
            <person name="Lapidus A."/>
            <person name="Lindquist E."/>
            <person name="Lipzen A."/>
            <person name="Meier-Kolthoff J.P."/>
            <person name="Ohm R.A."/>
            <person name="Otillar R.P."/>
            <person name="Pangilinan J."/>
            <person name="Peng Y."/>
            <person name="Rokas A."/>
            <person name="Rosa C.A."/>
            <person name="Scheuner C."/>
            <person name="Sibirny A.A."/>
            <person name="Slot J.C."/>
            <person name="Stielow J.B."/>
            <person name="Sun H."/>
            <person name="Kurtzman C.P."/>
            <person name="Blackwell M."/>
            <person name="Grigoriev I.V."/>
            <person name="Jeffries T.W."/>
        </authorList>
    </citation>
    <scope>NUCLEOTIDE SEQUENCE [LARGE SCALE GENOMIC DNA]</scope>
    <source>
        <strain evidence="9">NRRL Y-17324</strain>
    </source>
</reference>
<evidence type="ECO:0000259" key="7">
    <source>
        <dbReference type="PROSITE" id="PS50280"/>
    </source>
</evidence>
<evidence type="ECO:0000256" key="2">
    <source>
        <dbReference type="ARBA" id="ARBA00022679"/>
    </source>
</evidence>
<sequence length="515" mass="58199">MPVLHISHNKRAVQQNETAFELTISLLRKNLDFSTNYSSRSSNMEEVSQKIEVIDINDKSKEEEGPIVPHERQLVDGVIALWKEDSNNENLGMSKLHALLRERHPNWSVSEKRVKTLLKKFGLLQSNQQFTYANEIKSEVTPDIVLPEKVQIVMTSKRGKGLYAKKDIAKGDLIWEETQLFFIPPLANVNLIKLGKACSYCGKLLENTKSTLRGLDCNVCSELWCSLACKKTEANLHGQLKHNVYNPGKKSSKTIDSGAFLELQDYCLTEQWNALYAITIIYANILLDKTGVKGKQFRAMARVSQDIRYKALNSSAGAFDSLQGGALFVQEQQETLWKEGYEKFLRVFPNAASEGIDYREFLFMMGTYNINNLDSCIFLTQSHLNHNCDPNTSVETQQLRTSGLKVFAARDIRSGEELTTTYVNPAHPVQQRQRELRVNWGFTCACTKCKSDLDTQHRRKSSSGQASTRADVRKLLADTSKELGEGSIELGIPEQSGERRKSVRFDEKVVAVEEA</sequence>
<dbReference type="Gene3D" id="2.170.270.10">
    <property type="entry name" value="SET domain"/>
    <property type="match status" value="1"/>
</dbReference>
<dbReference type="STRING" id="984487.A0A1E4SS74"/>
<dbReference type="AlphaFoldDB" id="A0A1E4SS74"/>
<evidence type="ECO:0000256" key="6">
    <source>
        <dbReference type="ARBA" id="ARBA00048619"/>
    </source>
</evidence>